<feature type="non-terminal residue" evidence="11">
    <location>
        <position position="228"/>
    </location>
</feature>
<keyword evidence="2" id="KW-0813">Transport</keyword>
<dbReference type="PANTHER" id="PTHR23522:SF10">
    <property type="entry name" value="3-PHENYLPROPIONIC ACID TRANSPORTER-RELATED"/>
    <property type="match status" value="1"/>
</dbReference>
<dbReference type="InterPro" id="IPR036259">
    <property type="entry name" value="MFS_trans_sf"/>
</dbReference>
<feature type="transmembrane region" description="Helical" evidence="9">
    <location>
        <begin position="38"/>
        <end position="58"/>
    </location>
</feature>
<feature type="transmembrane region" description="Helical" evidence="9">
    <location>
        <begin position="70"/>
        <end position="92"/>
    </location>
</feature>
<evidence type="ECO:0000256" key="5">
    <source>
        <dbReference type="ARBA" id="ARBA00022692"/>
    </source>
</evidence>
<organism evidence="11 12">
    <name type="scientific">Candidatus Pullilachnospira gallistercoris</name>
    <dbReference type="NCBI Taxonomy" id="2840911"/>
    <lineage>
        <taxon>Bacteria</taxon>
        <taxon>Bacillati</taxon>
        <taxon>Bacillota</taxon>
        <taxon>Clostridia</taxon>
        <taxon>Lachnospirales</taxon>
        <taxon>Lachnospiraceae</taxon>
        <taxon>Lachnospiraceae incertae sedis</taxon>
        <taxon>Candidatus Pullilachnospira</taxon>
    </lineage>
</organism>
<dbReference type="Pfam" id="PF12832">
    <property type="entry name" value="MFS_1_like"/>
    <property type="match status" value="1"/>
</dbReference>
<gene>
    <name evidence="11" type="ORF">IAA55_01430</name>
</gene>
<keyword evidence="6 9" id="KW-1133">Transmembrane helix</keyword>
<feature type="transmembrane region" description="Helical" evidence="9">
    <location>
        <begin position="209"/>
        <end position="227"/>
    </location>
</feature>
<reference evidence="11" key="2">
    <citation type="journal article" date="2021" name="PeerJ">
        <title>Extensive microbial diversity within the chicken gut microbiome revealed by metagenomics and culture.</title>
        <authorList>
            <person name="Gilroy R."/>
            <person name="Ravi A."/>
            <person name="Getino M."/>
            <person name="Pursley I."/>
            <person name="Horton D.L."/>
            <person name="Alikhan N.F."/>
            <person name="Baker D."/>
            <person name="Gharbi K."/>
            <person name="Hall N."/>
            <person name="Watson M."/>
            <person name="Adriaenssens E.M."/>
            <person name="Foster-Nyarko E."/>
            <person name="Jarju S."/>
            <person name="Secka A."/>
            <person name="Antonio M."/>
            <person name="Oren A."/>
            <person name="Chaudhuri R.R."/>
            <person name="La Ragione R."/>
            <person name="Hildebrand F."/>
            <person name="Pallen M.J."/>
        </authorList>
    </citation>
    <scope>NUCLEOTIDE SEQUENCE</scope>
    <source>
        <strain evidence="11">ChiSjej5B23-6657</strain>
    </source>
</reference>
<evidence type="ECO:0000256" key="6">
    <source>
        <dbReference type="ARBA" id="ARBA00022989"/>
    </source>
</evidence>
<evidence type="ECO:0000256" key="1">
    <source>
        <dbReference type="ARBA" id="ARBA00004429"/>
    </source>
</evidence>
<keyword evidence="3" id="KW-1003">Cell membrane</keyword>
<dbReference type="Proteomes" id="UP000823912">
    <property type="component" value="Unassembled WGS sequence"/>
</dbReference>
<reference evidence="11" key="1">
    <citation type="submission" date="2020-10" db="EMBL/GenBank/DDBJ databases">
        <authorList>
            <person name="Gilroy R."/>
        </authorList>
    </citation>
    <scope>NUCLEOTIDE SEQUENCE</scope>
    <source>
        <strain evidence="11">ChiSjej5B23-6657</strain>
    </source>
</reference>
<comment type="subcellular location">
    <subcellularLocation>
        <location evidence="1">Cell inner membrane</location>
        <topology evidence="1">Multi-pass membrane protein</topology>
    </subcellularLocation>
</comment>
<keyword evidence="5 9" id="KW-0812">Transmembrane</keyword>
<evidence type="ECO:0000256" key="8">
    <source>
        <dbReference type="SAM" id="MobiDB-lite"/>
    </source>
</evidence>
<keyword evidence="7 9" id="KW-0472">Membrane</keyword>
<sequence>MKKYLDLYVVNGMYWVTAAAFLPFIGAYYTSIGMSEGQVGVLAAVFPLAALAIQPFWAYLSDRTGKRKGVLLILCAGSGVSVLLFLGADSFWKCLFAILLYAVFSTALLPICDALVIEAAKRRGADFSRIRMAGTLSYAVAVVLIGSVAGDSFRWIFLSGGASFAVYFVCCAGLREGKGGTSFDSPGKERDEGYSGGPQEQRRGGRGKLFRSSQIFAVLLFAFALQLG</sequence>
<feature type="transmembrane region" description="Helical" evidence="9">
    <location>
        <begin position="132"/>
        <end position="149"/>
    </location>
</feature>
<dbReference type="AlphaFoldDB" id="A0A9D1E7X8"/>
<evidence type="ECO:0000313" key="12">
    <source>
        <dbReference type="Proteomes" id="UP000823912"/>
    </source>
</evidence>
<dbReference type="InterPro" id="IPR024989">
    <property type="entry name" value="MFS_assoc_dom"/>
</dbReference>
<keyword evidence="4" id="KW-0997">Cell inner membrane</keyword>
<feature type="region of interest" description="Disordered" evidence="8">
    <location>
        <begin position="181"/>
        <end position="206"/>
    </location>
</feature>
<comment type="caution">
    <text evidence="11">The sequence shown here is derived from an EMBL/GenBank/DDBJ whole genome shotgun (WGS) entry which is preliminary data.</text>
</comment>
<evidence type="ECO:0000256" key="4">
    <source>
        <dbReference type="ARBA" id="ARBA00022519"/>
    </source>
</evidence>
<feature type="transmembrane region" description="Helical" evidence="9">
    <location>
        <begin position="155"/>
        <end position="174"/>
    </location>
</feature>
<dbReference type="GO" id="GO:0005886">
    <property type="term" value="C:plasma membrane"/>
    <property type="evidence" value="ECO:0007669"/>
    <property type="project" value="UniProtKB-SubCell"/>
</dbReference>
<dbReference type="EMBL" id="DVHM01000026">
    <property type="protein sequence ID" value="HIR69923.1"/>
    <property type="molecule type" value="Genomic_DNA"/>
</dbReference>
<evidence type="ECO:0000256" key="7">
    <source>
        <dbReference type="ARBA" id="ARBA00023136"/>
    </source>
</evidence>
<evidence type="ECO:0000256" key="9">
    <source>
        <dbReference type="SAM" id="Phobius"/>
    </source>
</evidence>
<dbReference type="Gene3D" id="1.20.1250.20">
    <property type="entry name" value="MFS general substrate transporter like domains"/>
    <property type="match status" value="1"/>
</dbReference>
<evidence type="ECO:0000256" key="3">
    <source>
        <dbReference type="ARBA" id="ARBA00022475"/>
    </source>
</evidence>
<accession>A0A9D1E7X8</accession>
<feature type="transmembrane region" description="Helical" evidence="9">
    <location>
        <begin position="12"/>
        <end position="32"/>
    </location>
</feature>
<evidence type="ECO:0000313" key="11">
    <source>
        <dbReference type="EMBL" id="HIR69923.1"/>
    </source>
</evidence>
<feature type="domain" description="Major facilitator superfamily associated" evidence="10">
    <location>
        <begin position="13"/>
        <end position="148"/>
    </location>
</feature>
<feature type="transmembrane region" description="Helical" evidence="9">
    <location>
        <begin position="98"/>
        <end position="120"/>
    </location>
</feature>
<dbReference type="PANTHER" id="PTHR23522">
    <property type="entry name" value="BLL5896 PROTEIN"/>
    <property type="match status" value="1"/>
</dbReference>
<name>A0A9D1E7X8_9FIRM</name>
<evidence type="ECO:0000256" key="2">
    <source>
        <dbReference type="ARBA" id="ARBA00022448"/>
    </source>
</evidence>
<dbReference type="SUPFAM" id="SSF103473">
    <property type="entry name" value="MFS general substrate transporter"/>
    <property type="match status" value="1"/>
</dbReference>
<evidence type="ECO:0000259" key="10">
    <source>
        <dbReference type="Pfam" id="PF12832"/>
    </source>
</evidence>
<proteinExistence type="predicted"/>
<protein>
    <submittedName>
        <fullName evidence="11">MFS transporter</fullName>
    </submittedName>
</protein>